<feature type="chain" id="PRO_5011543947" description="HdeA/HdeB family protein" evidence="1">
    <location>
        <begin position="24"/>
        <end position="119"/>
    </location>
</feature>
<reference evidence="3" key="1">
    <citation type="submission" date="2016-10" db="EMBL/GenBank/DDBJ databases">
        <authorList>
            <person name="Varghese N."/>
            <person name="Submissions S."/>
        </authorList>
    </citation>
    <scope>NUCLEOTIDE SEQUENCE [LARGE SCALE GENOMIC DNA]</scope>
    <source>
        <strain evidence="3">DSM 11578</strain>
    </source>
</reference>
<organism evidence="2 3">
    <name type="scientific">Methylophaga sulfidovorans</name>
    <dbReference type="NCBI Taxonomy" id="45496"/>
    <lineage>
        <taxon>Bacteria</taxon>
        <taxon>Pseudomonadati</taxon>
        <taxon>Pseudomonadota</taxon>
        <taxon>Gammaproteobacteria</taxon>
        <taxon>Thiotrichales</taxon>
        <taxon>Piscirickettsiaceae</taxon>
        <taxon>Methylophaga</taxon>
    </lineage>
</organism>
<proteinExistence type="predicted"/>
<sequence>MKIAGAATLFATGLALLPTMAMSNDFSTVTRVHYVMDCMEANPKMNVYEGVHKCSCVADKMAEAFSEKEFEDISAGFMYKNLPADKGAEFRDDKSIKKGLKLFKQVNETAYKECRIHNK</sequence>
<name>A0A1I3X220_9GAMM</name>
<keyword evidence="3" id="KW-1185">Reference proteome</keyword>
<dbReference type="Proteomes" id="UP000198924">
    <property type="component" value="Unassembled WGS sequence"/>
</dbReference>
<dbReference type="OrthoDB" id="8563102at2"/>
<dbReference type="EMBL" id="FOSH01000005">
    <property type="protein sequence ID" value="SFK13623.1"/>
    <property type="molecule type" value="Genomic_DNA"/>
</dbReference>
<dbReference type="STRING" id="45496.SAMN04488079_105172"/>
<accession>A0A1I3X220</accession>
<keyword evidence="1" id="KW-0732">Signal</keyword>
<gene>
    <name evidence="2" type="ORF">SAMN04488079_105172</name>
</gene>
<dbReference type="RefSeq" id="WP_091712280.1">
    <property type="nucleotide sequence ID" value="NZ_FOSH01000005.1"/>
</dbReference>
<protein>
    <recommendedName>
        <fullName evidence="4">HdeA/HdeB family protein</fullName>
    </recommendedName>
</protein>
<evidence type="ECO:0000313" key="3">
    <source>
        <dbReference type="Proteomes" id="UP000198924"/>
    </source>
</evidence>
<evidence type="ECO:0000313" key="2">
    <source>
        <dbReference type="EMBL" id="SFK13623.1"/>
    </source>
</evidence>
<dbReference type="AlphaFoldDB" id="A0A1I3X220"/>
<feature type="signal peptide" evidence="1">
    <location>
        <begin position="1"/>
        <end position="23"/>
    </location>
</feature>
<evidence type="ECO:0008006" key="4">
    <source>
        <dbReference type="Google" id="ProtNLM"/>
    </source>
</evidence>
<evidence type="ECO:0000256" key="1">
    <source>
        <dbReference type="SAM" id="SignalP"/>
    </source>
</evidence>